<dbReference type="GO" id="GO:0008033">
    <property type="term" value="P:tRNA processing"/>
    <property type="evidence" value="ECO:0007669"/>
    <property type="project" value="UniProtKB-KW"/>
</dbReference>
<dbReference type="GO" id="GO:0005524">
    <property type="term" value="F:ATP binding"/>
    <property type="evidence" value="ECO:0007669"/>
    <property type="project" value="UniProtKB-KW"/>
</dbReference>
<keyword evidence="9" id="KW-0276">Fatty acid metabolism</keyword>
<dbReference type="InterPro" id="IPR012795">
    <property type="entry name" value="tRNA_Ile_lys_synt_N"/>
</dbReference>
<evidence type="ECO:0000256" key="14">
    <source>
        <dbReference type="ARBA" id="ARBA00049152"/>
    </source>
</evidence>
<dbReference type="EMBL" id="JAAAIN010000024">
    <property type="protein sequence ID" value="KAG0322625.1"/>
    <property type="molecule type" value="Genomic_DNA"/>
</dbReference>
<dbReference type="NCBIfam" id="NF004344">
    <property type="entry name" value="PRK05724.1"/>
    <property type="match status" value="1"/>
</dbReference>
<dbReference type="PROSITE" id="PS50989">
    <property type="entry name" value="COA_CT_CTER"/>
    <property type="match status" value="1"/>
</dbReference>
<dbReference type="CDD" id="cd01992">
    <property type="entry name" value="TilS_N"/>
    <property type="match status" value="1"/>
</dbReference>
<dbReference type="InterPro" id="IPR012094">
    <property type="entry name" value="tRNA_Ile_lys_synt"/>
</dbReference>
<dbReference type="InterPro" id="IPR001095">
    <property type="entry name" value="Acetyl_CoA_COase_a_su"/>
</dbReference>
<evidence type="ECO:0000256" key="4">
    <source>
        <dbReference type="ARBA" id="ARBA00022516"/>
    </source>
</evidence>
<dbReference type="SUPFAM" id="SSF52096">
    <property type="entry name" value="ClpP/crotonase"/>
    <property type="match status" value="1"/>
</dbReference>
<keyword evidence="5" id="KW-0436">Ligase</keyword>
<dbReference type="PRINTS" id="PR01069">
    <property type="entry name" value="ACCCTRFRASEA"/>
</dbReference>
<evidence type="ECO:0000256" key="8">
    <source>
        <dbReference type="ARBA" id="ARBA00022741"/>
    </source>
</evidence>
<sequence>MKTTFLDFEQPIAELETKIDELRFVQDDSAVDISEEIERLSKKSQQLTKDIYARLTPWQVVQIARHAQRPYTLDYVREIFTDFHELHGDRSFADDLSIIGGLARFNGQPCMVIGHQKGRDTKERALRNFGMPRPEGYRKAERLMRLAEKFGIPIFTFVDTPGAYPGIGAEERGQSEAIGRNLYVMAELKTPLIVTIIGEGGSGGALAIAVADSVLMLQFSTYSVISPEGCASILWKSAAKAPDAAEALSLTAHRLKALGLIDKIVNEPLGGAHRDPKAMAALLRRALVDSLRQLQGMSLADLRERRLERLMGYGKFKETTTIGSAQPQALSAALQPLHVNQTLAIAFSGGLDSTVLLHAAISCVGAEQCVALHIHHGLSLHADAWLAHCDALAAQFGVRFAACQIEINRKSGRGLEAAARDLRYAALDELCQAQQAQFLLLGHHADDQAETVLLQLLRGTGIAGLAAMPALKEQKKSADSGLVAPDLPASNLQTPAGAQAPNRPSYMRPLLNVPREALAAYARHYNLPWLEDESNTDLRYTRNALRHAVLPQIGTYFPAYQTALARAARHAADAQTLLDELAQLDLQRIAVQPNAYVLSHSALIALNQEHTLRTANVIRYWLRLLSLPAPSNARLDNLLKQLCAARADATIQLEHAGYQLRVYRDRVWWERADRPQNQPCAAGALASGANALLQPSDATLHWSGQTAWPLVRWRGTLLFTASHNHNSRELASVPATLLHSAPLRACLRQGGERMRQLAPGPRRTLKNLFQEAGIPAWQRDATFCTLYRFEL</sequence>
<dbReference type="Proteomes" id="UP000823405">
    <property type="component" value="Unassembled WGS sequence"/>
</dbReference>
<evidence type="ECO:0000256" key="6">
    <source>
        <dbReference type="ARBA" id="ARBA00022679"/>
    </source>
</evidence>
<name>A0A9P6RMX3_9FUNG</name>
<dbReference type="SUPFAM" id="SSF52402">
    <property type="entry name" value="Adenine nucleotide alpha hydrolases-like"/>
    <property type="match status" value="1"/>
</dbReference>
<dbReference type="NCBIfam" id="TIGR02432">
    <property type="entry name" value="lysidine_TilS_N"/>
    <property type="match status" value="1"/>
</dbReference>
<comment type="caution">
    <text evidence="16">The sequence shown here is derived from an EMBL/GenBank/DDBJ whole genome shotgun (WGS) entry which is preliminary data.</text>
</comment>
<keyword evidence="8" id="KW-0547">Nucleotide-binding</keyword>
<dbReference type="PANTHER" id="PTHR42853">
    <property type="entry name" value="ACETYL-COENZYME A CARBOXYLASE CARBOXYL TRANSFERASE SUBUNIT ALPHA"/>
    <property type="match status" value="1"/>
</dbReference>
<evidence type="ECO:0000313" key="16">
    <source>
        <dbReference type="EMBL" id="KAG0322625.1"/>
    </source>
</evidence>
<evidence type="ECO:0000256" key="7">
    <source>
        <dbReference type="ARBA" id="ARBA00022694"/>
    </source>
</evidence>
<keyword evidence="17" id="KW-1185">Reference proteome</keyword>
<dbReference type="InterPro" id="IPR012796">
    <property type="entry name" value="Lysidine-tRNA-synth_C"/>
</dbReference>
<dbReference type="Pfam" id="PF09179">
    <property type="entry name" value="TilS"/>
    <property type="match status" value="1"/>
</dbReference>
<evidence type="ECO:0000313" key="17">
    <source>
        <dbReference type="Proteomes" id="UP000823405"/>
    </source>
</evidence>
<dbReference type="GO" id="GO:0016743">
    <property type="term" value="F:carboxyl- or carbamoyltransferase activity"/>
    <property type="evidence" value="ECO:0007669"/>
    <property type="project" value="InterPro"/>
</dbReference>
<dbReference type="InterPro" id="IPR029045">
    <property type="entry name" value="ClpP/crotonase-like_dom_sf"/>
</dbReference>
<dbReference type="PANTHER" id="PTHR42853:SF3">
    <property type="entry name" value="ACETYL-COENZYME A CARBOXYLASE CARBOXYL TRANSFERASE SUBUNIT ALPHA, CHLOROPLASTIC"/>
    <property type="match status" value="1"/>
</dbReference>
<dbReference type="Gene3D" id="3.90.226.10">
    <property type="entry name" value="2-enoyl-CoA Hydratase, Chain A, domain 1"/>
    <property type="match status" value="1"/>
</dbReference>
<dbReference type="InterPro" id="IPR011763">
    <property type="entry name" value="COA_CT_C"/>
</dbReference>
<comment type="pathway">
    <text evidence="2">Lipid metabolism; malonyl-CoA biosynthesis; malonyl-CoA from acetyl-CoA: step 1/1.</text>
</comment>
<evidence type="ECO:0000256" key="13">
    <source>
        <dbReference type="ARBA" id="ARBA00048539"/>
    </source>
</evidence>
<comment type="catalytic activity">
    <reaction evidence="14">
        <text>N(6)-carboxybiotinyl-L-lysyl-[protein] + acetyl-CoA = N(6)-biotinyl-L-lysyl-[protein] + malonyl-CoA</text>
        <dbReference type="Rhea" id="RHEA:54728"/>
        <dbReference type="Rhea" id="RHEA-COMP:10505"/>
        <dbReference type="Rhea" id="RHEA-COMP:10506"/>
        <dbReference type="ChEBI" id="CHEBI:57288"/>
        <dbReference type="ChEBI" id="CHEBI:57384"/>
        <dbReference type="ChEBI" id="CHEBI:83144"/>
        <dbReference type="ChEBI" id="CHEBI:83145"/>
        <dbReference type="EC" id="2.1.3.15"/>
    </reaction>
</comment>
<evidence type="ECO:0000259" key="15">
    <source>
        <dbReference type="PROSITE" id="PS50989"/>
    </source>
</evidence>
<dbReference type="Pfam" id="PF11734">
    <property type="entry name" value="TilS_C"/>
    <property type="match status" value="1"/>
</dbReference>
<feature type="domain" description="CoA carboxyltransferase C-terminal" evidence="15">
    <location>
        <begin position="39"/>
        <end position="293"/>
    </location>
</feature>
<keyword evidence="6" id="KW-0808">Transferase</keyword>
<evidence type="ECO:0000256" key="1">
    <source>
        <dbReference type="ARBA" id="ARBA00004496"/>
    </source>
</evidence>
<dbReference type="NCBIfam" id="TIGR00513">
    <property type="entry name" value="accA"/>
    <property type="match status" value="1"/>
</dbReference>
<evidence type="ECO:0000256" key="5">
    <source>
        <dbReference type="ARBA" id="ARBA00022598"/>
    </source>
</evidence>
<dbReference type="GO" id="GO:0003989">
    <property type="term" value="F:acetyl-CoA carboxylase activity"/>
    <property type="evidence" value="ECO:0007669"/>
    <property type="project" value="InterPro"/>
</dbReference>
<keyword evidence="3" id="KW-0963">Cytoplasm</keyword>
<dbReference type="HAMAP" id="MF_01161">
    <property type="entry name" value="tRNA_Ile_lys_synt"/>
    <property type="match status" value="1"/>
</dbReference>
<dbReference type="Pfam" id="PF03255">
    <property type="entry name" value="ACCA"/>
    <property type="match status" value="1"/>
</dbReference>
<dbReference type="Gene3D" id="1.20.59.20">
    <property type="match status" value="1"/>
</dbReference>
<dbReference type="HAMAP" id="MF_00823">
    <property type="entry name" value="AcetylCoA_CT_alpha"/>
    <property type="match status" value="1"/>
</dbReference>
<dbReference type="SUPFAM" id="SSF56037">
    <property type="entry name" value="PheT/TilS domain"/>
    <property type="match status" value="1"/>
</dbReference>
<accession>A0A9P6RMX3</accession>
<dbReference type="InterPro" id="IPR011063">
    <property type="entry name" value="TilS/TtcA_N"/>
</dbReference>
<dbReference type="AlphaFoldDB" id="A0A9P6RMX3"/>
<dbReference type="SUPFAM" id="SSF82829">
    <property type="entry name" value="MesJ substrate recognition domain-like"/>
    <property type="match status" value="1"/>
</dbReference>
<evidence type="ECO:0000256" key="3">
    <source>
        <dbReference type="ARBA" id="ARBA00022490"/>
    </source>
</evidence>
<evidence type="ECO:0000256" key="11">
    <source>
        <dbReference type="ARBA" id="ARBA00023098"/>
    </source>
</evidence>
<dbReference type="InterPro" id="IPR015262">
    <property type="entry name" value="tRNA_Ile_lys_synt_subst-bd"/>
</dbReference>
<dbReference type="GO" id="GO:0006633">
    <property type="term" value="P:fatty acid biosynthetic process"/>
    <property type="evidence" value="ECO:0007669"/>
    <property type="project" value="UniProtKB-KW"/>
</dbReference>
<dbReference type="OrthoDB" id="196847at2759"/>
<protein>
    <recommendedName>
        <fullName evidence="15">CoA carboxyltransferase C-terminal domain-containing protein</fullName>
    </recommendedName>
</protein>
<evidence type="ECO:0000256" key="10">
    <source>
        <dbReference type="ARBA" id="ARBA00022840"/>
    </source>
</evidence>
<dbReference type="InterPro" id="IPR014729">
    <property type="entry name" value="Rossmann-like_a/b/a_fold"/>
</dbReference>
<dbReference type="NCBIfam" id="TIGR02433">
    <property type="entry name" value="lysidine_TilS_C"/>
    <property type="match status" value="1"/>
</dbReference>
<keyword evidence="10" id="KW-0067">ATP-binding</keyword>
<evidence type="ECO:0000256" key="12">
    <source>
        <dbReference type="ARBA" id="ARBA00023160"/>
    </source>
</evidence>
<evidence type="ECO:0000256" key="9">
    <source>
        <dbReference type="ARBA" id="ARBA00022832"/>
    </source>
</evidence>
<keyword evidence="11" id="KW-0443">Lipid metabolism</keyword>
<organism evidence="16 17">
    <name type="scientific">Linnemannia gamsii</name>
    <dbReference type="NCBI Taxonomy" id="64522"/>
    <lineage>
        <taxon>Eukaryota</taxon>
        <taxon>Fungi</taxon>
        <taxon>Fungi incertae sedis</taxon>
        <taxon>Mucoromycota</taxon>
        <taxon>Mortierellomycotina</taxon>
        <taxon>Mortierellomycetes</taxon>
        <taxon>Mortierellales</taxon>
        <taxon>Mortierellaceae</taxon>
        <taxon>Linnemannia</taxon>
    </lineage>
</organism>
<gene>
    <name evidence="16" type="ORF">BGZ97_005286</name>
</gene>
<dbReference type="NCBIfam" id="NF041504">
    <property type="entry name" value="AccA_sub"/>
    <property type="match status" value="1"/>
</dbReference>
<keyword evidence="12" id="KW-0275">Fatty acid biosynthesis</keyword>
<dbReference type="Gene3D" id="3.40.50.620">
    <property type="entry name" value="HUPs"/>
    <property type="match status" value="1"/>
</dbReference>
<dbReference type="GO" id="GO:0032267">
    <property type="term" value="F:tRNA(Ile)-lysidine synthase activity"/>
    <property type="evidence" value="ECO:0007669"/>
    <property type="project" value="UniProtKB-EC"/>
</dbReference>
<keyword evidence="7" id="KW-0819">tRNA processing</keyword>
<dbReference type="Pfam" id="PF01171">
    <property type="entry name" value="ATP_bind_3"/>
    <property type="match status" value="1"/>
</dbReference>
<reference evidence="16" key="1">
    <citation type="journal article" date="2020" name="Fungal Divers.">
        <title>Resolving the Mortierellaceae phylogeny through synthesis of multi-gene phylogenetics and phylogenomics.</title>
        <authorList>
            <person name="Vandepol N."/>
            <person name="Liber J."/>
            <person name="Desiro A."/>
            <person name="Na H."/>
            <person name="Kennedy M."/>
            <person name="Barry K."/>
            <person name="Grigoriev I.V."/>
            <person name="Miller A.N."/>
            <person name="O'Donnell K."/>
            <person name="Stajich J.E."/>
            <person name="Bonito G."/>
        </authorList>
    </citation>
    <scope>NUCLEOTIDE SEQUENCE</scope>
    <source>
        <strain evidence="16">NVP60</strain>
    </source>
</reference>
<comment type="subcellular location">
    <subcellularLocation>
        <location evidence="1">Cytoplasm</location>
    </subcellularLocation>
</comment>
<evidence type="ECO:0000256" key="2">
    <source>
        <dbReference type="ARBA" id="ARBA00004956"/>
    </source>
</evidence>
<comment type="catalytic activity">
    <reaction evidence="13">
        <text>cytidine(34) in tRNA(Ile2) + L-lysine + ATP = lysidine(34) in tRNA(Ile2) + AMP + diphosphate + H(+)</text>
        <dbReference type="Rhea" id="RHEA:43744"/>
        <dbReference type="Rhea" id="RHEA-COMP:10625"/>
        <dbReference type="Rhea" id="RHEA-COMP:10670"/>
        <dbReference type="ChEBI" id="CHEBI:15378"/>
        <dbReference type="ChEBI" id="CHEBI:30616"/>
        <dbReference type="ChEBI" id="CHEBI:32551"/>
        <dbReference type="ChEBI" id="CHEBI:33019"/>
        <dbReference type="ChEBI" id="CHEBI:82748"/>
        <dbReference type="ChEBI" id="CHEBI:83665"/>
        <dbReference type="ChEBI" id="CHEBI:456215"/>
        <dbReference type="EC" id="6.3.4.19"/>
    </reaction>
</comment>
<proteinExistence type="inferred from homology"/>
<keyword evidence="4" id="KW-0444">Lipid biosynthesis</keyword>
<dbReference type="GO" id="GO:0009317">
    <property type="term" value="C:acetyl-CoA carboxylase complex"/>
    <property type="evidence" value="ECO:0007669"/>
    <property type="project" value="InterPro"/>
</dbReference>